<evidence type="ECO:0000313" key="5">
    <source>
        <dbReference type="Proteomes" id="UP000241444"/>
    </source>
</evidence>
<feature type="transmembrane region" description="Helical" evidence="1">
    <location>
        <begin position="370"/>
        <end position="391"/>
    </location>
</feature>
<keyword evidence="5" id="KW-1185">Reference proteome</keyword>
<dbReference type="InterPro" id="IPR049177">
    <property type="entry name" value="MgtC_SapB_SrpB_YhiD_N"/>
</dbReference>
<proteinExistence type="predicted"/>
<organism evidence="4 5">
    <name type="scientific">Phyllobacterium brassicacearum</name>
    <dbReference type="NCBI Taxonomy" id="314235"/>
    <lineage>
        <taxon>Bacteria</taxon>
        <taxon>Pseudomonadati</taxon>
        <taxon>Pseudomonadota</taxon>
        <taxon>Alphaproteobacteria</taxon>
        <taxon>Hyphomicrobiales</taxon>
        <taxon>Phyllobacteriaceae</taxon>
        <taxon>Phyllobacterium</taxon>
    </lineage>
</organism>
<sequence length="424" mass="43922">MEDFEIFQRMGLAIAIGAAVGVERHWREKDEDDGSRTAGIRTFTLIGMLGGATGLIEHSITPPGGFSGIIIIGFLITLTFVFTLFQLREAIAEQNYSVTSVVAAMLTFAFAVVAVLGDMTVASAGGVTLVAVLAGRDFLHAAMRKLRWTELRSAVILLALTFVILPIVPSEPIGPFGGISPSRILTMVIALAAISFCGYAAVRILGSATGEIVGGAVGGLISSTATTVSNARRSLTEDLARPLAAGAISAGGVSMLRTMFLVAMLARPLTMLLLPVLVGGAATMLGYAYLIARRSAAEHPELSVKNPFDLVEVVKMALLLVGVGFLVRVASQFFGDGGLLIASALSGLADVDAATVTVTGMLSTLSPQTASLAIGLAVLSNTVAKAVYASALGTVRFGVHVWIASLLAIAVAGMCWMLVQLGEL</sequence>
<dbReference type="PANTHER" id="PTHR39084:SF1">
    <property type="entry name" value="DUF4010 DOMAIN-CONTAINING PROTEIN"/>
    <property type="match status" value="1"/>
</dbReference>
<feature type="transmembrane region" description="Helical" evidence="1">
    <location>
        <begin position="38"/>
        <end position="60"/>
    </location>
</feature>
<comment type="caution">
    <text evidence="4">The sequence shown here is derived from an EMBL/GenBank/DDBJ whole genome shotgun (WGS) entry which is preliminary data.</text>
</comment>
<dbReference type="RefSeq" id="WP_106711149.1">
    <property type="nucleotide sequence ID" value="NZ_PGGO01000007.1"/>
</dbReference>
<feature type="transmembrane region" description="Helical" evidence="1">
    <location>
        <begin position="66"/>
        <end position="85"/>
    </location>
</feature>
<dbReference type="Proteomes" id="UP000241444">
    <property type="component" value="Unassembled WGS sequence"/>
</dbReference>
<feature type="transmembrane region" description="Helical" evidence="1">
    <location>
        <begin position="151"/>
        <end position="169"/>
    </location>
</feature>
<evidence type="ECO:0000259" key="2">
    <source>
        <dbReference type="Pfam" id="PF02308"/>
    </source>
</evidence>
<feature type="transmembrane region" description="Helical" evidence="1">
    <location>
        <begin position="122"/>
        <end position="139"/>
    </location>
</feature>
<feature type="transmembrane region" description="Helical" evidence="1">
    <location>
        <begin position="272"/>
        <end position="292"/>
    </location>
</feature>
<name>A0A2P7BQQ7_9HYPH</name>
<dbReference type="Pfam" id="PF13194">
    <property type="entry name" value="DUF4010"/>
    <property type="match status" value="1"/>
</dbReference>
<dbReference type="PANTHER" id="PTHR39084">
    <property type="entry name" value="MEMBRANE PROTEIN-RELATED"/>
    <property type="match status" value="1"/>
</dbReference>
<accession>A0A2P7BQQ7</accession>
<dbReference type="InterPro" id="IPR025105">
    <property type="entry name" value="DUF4010"/>
</dbReference>
<feature type="domain" description="MgtC/SapB/SrpB/YhiD N-terminal" evidence="2">
    <location>
        <begin position="11"/>
        <end position="140"/>
    </location>
</feature>
<feature type="transmembrane region" description="Helical" evidence="1">
    <location>
        <begin position="184"/>
        <end position="202"/>
    </location>
</feature>
<keyword evidence="1" id="KW-0472">Membrane</keyword>
<keyword evidence="1" id="KW-0812">Transmembrane</keyword>
<feature type="domain" description="DUF4010" evidence="3">
    <location>
        <begin position="189"/>
        <end position="393"/>
    </location>
</feature>
<feature type="transmembrane region" description="Helical" evidence="1">
    <location>
        <begin position="97"/>
        <end position="116"/>
    </location>
</feature>
<feature type="transmembrane region" description="Helical" evidence="1">
    <location>
        <begin position="337"/>
        <end position="358"/>
    </location>
</feature>
<feature type="transmembrane region" description="Helical" evidence="1">
    <location>
        <begin position="313"/>
        <end position="331"/>
    </location>
</feature>
<feature type="transmembrane region" description="Helical" evidence="1">
    <location>
        <begin position="243"/>
        <end position="266"/>
    </location>
</feature>
<dbReference type="AlphaFoldDB" id="A0A2P7BQQ7"/>
<keyword evidence="1" id="KW-1133">Transmembrane helix</keyword>
<dbReference type="EMBL" id="PGGO01000007">
    <property type="protein sequence ID" value="PSH68808.1"/>
    <property type="molecule type" value="Genomic_DNA"/>
</dbReference>
<evidence type="ECO:0000256" key="1">
    <source>
        <dbReference type="SAM" id="Phobius"/>
    </source>
</evidence>
<dbReference type="OrthoDB" id="9813718at2"/>
<reference evidence="5" key="1">
    <citation type="submission" date="2017-11" db="EMBL/GenBank/DDBJ databases">
        <authorList>
            <person name="Kuznetsova I."/>
            <person name="Sazanova A."/>
            <person name="Chirak E."/>
            <person name="Safronova V."/>
            <person name="Willems A."/>
        </authorList>
    </citation>
    <scope>NUCLEOTIDE SEQUENCE [LARGE SCALE GENOMIC DNA]</scope>
    <source>
        <strain evidence="5">STM 196</strain>
    </source>
</reference>
<gene>
    <name evidence="4" type="ORF">CU102_11035</name>
</gene>
<dbReference type="Pfam" id="PF02308">
    <property type="entry name" value="MgtC"/>
    <property type="match status" value="1"/>
</dbReference>
<protein>
    <submittedName>
        <fullName evidence="4">Magnesium transporter MgtC</fullName>
    </submittedName>
</protein>
<evidence type="ECO:0000313" key="4">
    <source>
        <dbReference type="EMBL" id="PSH68808.1"/>
    </source>
</evidence>
<evidence type="ECO:0000259" key="3">
    <source>
        <dbReference type="Pfam" id="PF13194"/>
    </source>
</evidence>
<feature type="transmembrane region" description="Helical" evidence="1">
    <location>
        <begin position="397"/>
        <end position="419"/>
    </location>
</feature>